<accession>A0A0M6XV19</accession>
<dbReference type="InterPro" id="IPR052904">
    <property type="entry name" value="Acyl-CoA_dehydrogenase-like"/>
</dbReference>
<dbReference type="AlphaFoldDB" id="A0A0M6XV19"/>
<dbReference type="Pfam" id="PF02770">
    <property type="entry name" value="Acyl-CoA_dh_M"/>
    <property type="match status" value="1"/>
</dbReference>
<dbReference type="Proteomes" id="UP000048908">
    <property type="component" value="Unassembled WGS sequence"/>
</dbReference>
<dbReference type="Gene3D" id="1.20.140.10">
    <property type="entry name" value="Butyryl-CoA Dehydrogenase, subunit A, domain 3"/>
    <property type="match status" value="1"/>
</dbReference>
<dbReference type="EMBL" id="CXPG01000021">
    <property type="protein sequence ID" value="CTQ34123.1"/>
    <property type="molecule type" value="Genomic_DNA"/>
</dbReference>
<evidence type="ECO:0000259" key="8">
    <source>
        <dbReference type="Pfam" id="PF02770"/>
    </source>
</evidence>
<reference evidence="10 11" key="1">
    <citation type="submission" date="2015-07" db="EMBL/GenBank/DDBJ databases">
        <authorList>
            <person name="Noorani M."/>
        </authorList>
    </citation>
    <scope>NUCLEOTIDE SEQUENCE [LARGE SCALE GENOMIC DNA]</scope>
    <source>
        <strain evidence="10 11">CECT 5088</strain>
    </source>
</reference>
<keyword evidence="4 5" id="KW-0274">FAD</keyword>
<proteinExistence type="inferred from homology"/>
<name>A0A0M6XV19_9RHOB</name>
<dbReference type="Gene3D" id="6.10.250.600">
    <property type="match status" value="1"/>
</dbReference>
<feature type="domain" description="Adaptive response protein AidB N-terminal" evidence="9">
    <location>
        <begin position="19"/>
        <end position="167"/>
    </location>
</feature>
<dbReference type="GO" id="GO:0003995">
    <property type="term" value="F:acyl-CoA dehydrogenase activity"/>
    <property type="evidence" value="ECO:0007669"/>
    <property type="project" value="InterPro"/>
</dbReference>
<dbReference type="PANTHER" id="PTHR42707">
    <property type="entry name" value="ACYL-COA DEHYDROGENASE"/>
    <property type="match status" value="1"/>
</dbReference>
<evidence type="ECO:0000256" key="6">
    <source>
        <dbReference type="SAM" id="MobiDB-lite"/>
    </source>
</evidence>
<dbReference type="STRING" id="282197.SAMN04488517_103222"/>
<comment type="cofactor">
    <cofactor evidence="1 5">
        <name>FAD</name>
        <dbReference type="ChEBI" id="CHEBI:57692"/>
    </cofactor>
</comment>
<evidence type="ECO:0000313" key="10">
    <source>
        <dbReference type="EMBL" id="CTQ34123.1"/>
    </source>
</evidence>
<dbReference type="SUPFAM" id="SSF47203">
    <property type="entry name" value="Acyl-CoA dehydrogenase C-terminal domain-like"/>
    <property type="match status" value="1"/>
</dbReference>
<dbReference type="Pfam" id="PF18158">
    <property type="entry name" value="AidB_N"/>
    <property type="match status" value="1"/>
</dbReference>
<evidence type="ECO:0000313" key="11">
    <source>
        <dbReference type="Proteomes" id="UP000048908"/>
    </source>
</evidence>
<keyword evidence="5 10" id="KW-0560">Oxidoreductase</keyword>
<keyword evidence="3 5" id="KW-0285">Flavoprotein</keyword>
<dbReference type="InterPro" id="IPR006091">
    <property type="entry name" value="Acyl-CoA_Oxase/DH_mid-dom"/>
</dbReference>
<keyword evidence="11" id="KW-1185">Reference proteome</keyword>
<feature type="domain" description="Acyl-CoA dehydrogenase/oxidase C-terminal" evidence="7">
    <location>
        <begin position="284"/>
        <end position="432"/>
    </location>
</feature>
<feature type="region of interest" description="Disordered" evidence="6">
    <location>
        <begin position="1"/>
        <end position="26"/>
    </location>
</feature>
<evidence type="ECO:0000259" key="7">
    <source>
        <dbReference type="Pfam" id="PF00441"/>
    </source>
</evidence>
<evidence type="ECO:0000259" key="9">
    <source>
        <dbReference type="Pfam" id="PF18158"/>
    </source>
</evidence>
<dbReference type="SUPFAM" id="SSF56645">
    <property type="entry name" value="Acyl-CoA dehydrogenase NM domain-like"/>
    <property type="match status" value="1"/>
</dbReference>
<dbReference type="PROSITE" id="PS00072">
    <property type="entry name" value="ACYL_COA_DH_1"/>
    <property type="match status" value="1"/>
</dbReference>
<dbReference type="InterPro" id="IPR009100">
    <property type="entry name" value="AcylCoA_DH/oxidase_NM_dom_sf"/>
</dbReference>
<gene>
    <name evidence="10" type="primary">aidB_2</name>
    <name evidence="10" type="ORF">JAN5088_02915</name>
</gene>
<dbReference type="PANTHER" id="PTHR42707:SF3">
    <property type="entry name" value="ACYL-COA DEHYDROGENASE AIDB-RELATED"/>
    <property type="match status" value="1"/>
</dbReference>
<evidence type="ECO:0000256" key="1">
    <source>
        <dbReference type="ARBA" id="ARBA00001974"/>
    </source>
</evidence>
<dbReference type="InterPro" id="IPR006089">
    <property type="entry name" value="Acyl-CoA_DH_CS"/>
</dbReference>
<evidence type="ECO:0000256" key="3">
    <source>
        <dbReference type="ARBA" id="ARBA00022630"/>
    </source>
</evidence>
<evidence type="ECO:0000256" key="5">
    <source>
        <dbReference type="RuleBase" id="RU362125"/>
    </source>
</evidence>
<dbReference type="InterPro" id="IPR036250">
    <property type="entry name" value="AcylCo_DH-like_C"/>
</dbReference>
<organism evidence="10 11">
    <name type="scientific">Jannaschia rubra</name>
    <dbReference type="NCBI Taxonomy" id="282197"/>
    <lineage>
        <taxon>Bacteria</taxon>
        <taxon>Pseudomonadati</taxon>
        <taxon>Pseudomonadota</taxon>
        <taxon>Alphaproteobacteria</taxon>
        <taxon>Rhodobacterales</taxon>
        <taxon>Roseobacteraceae</taxon>
        <taxon>Jannaschia</taxon>
    </lineage>
</organism>
<dbReference type="InterPro" id="IPR009075">
    <property type="entry name" value="AcylCo_DH/oxidase_C"/>
</dbReference>
<comment type="similarity">
    <text evidence="2 5">Belongs to the acyl-CoA dehydrogenase family.</text>
</comment>
<dbReference type="Pfam" id="PF00441">
    <property type="entry name" value="Acyl-CoA_dh_1"/>
    <property type="match status" value="1"/>
</dbReference>
<evidence type="ECO:0000256" key="4">
    <source>
        <dbReference type="ARBA" id="ARBA00022827"/>
    </source>
</evidence>
<sequence>MPDGDAGRRLAPMNHEVTNQPPPLPDLDLCAGDAALRDALDRAGTAPPVDLGRAAGRAEVADRARLANENPPKLRSHDRYGHRIDEVEFHPAYHDLMRLGLEGRVASAAWDGEGRAGHLARLYLMTQADAGVVCPMSMTHASVPALRADARVAAVWEPLVRAAQYDPRRLPVAQKAGVTLGMAMTEKQGGSDVRANTTRARRQGGDYVLDGHKWFCSAPMSDAFLTLAQAEGGLTCFLVPRVLPDGGRNGMHIQRLKDKLGDRSNASSEIEYHGALAQRLGDEGRGIATIIAMVQETRADCVAGSAGGMRAAVTQALWHVSHRRAFQKTLIDQPAMLAVMADLCLEVEAAVALAIRCGALMDAGDPLARVAVPAAKYWVCKRQTGVVHEALEAHGGAGYVEEAPMGRLFRAAPLNAVWEGSGNVIALDLLRALRDDAARQALAAAVAGARGLDARLDVHLRRLDVHPDETTARRFAEDVALAMQAIALSQGDGAIFDAFCAGRLGDRGLAYGGVVLPDARHLIDRAMPRAA</sequence>
<feature type="domain" description="Acyl-CoA oxidase/dehydrogenase middle" evidence="8">
    <location>
        <begin position="181"/>
        <end position="272"/>
    </location>
</feature>
<dbReference type="EC" id="1.3.99.-" evidence="10"/>
<evidence type="ECO:0000256" key="2">
    <source>
        <dbReference type="ARBA" id="ARBA00009347"/>
    </source>
</evidence>
<dbReference type="Gene3D" id="2.40.110.20">
    <property type="match status" value="1"/>
</dbReference>
<dbReference type="InterPro" id="IPR041504">
    <property type="entry name" value="AidB_N"/>
</dbReference>
<protein>
    <submittedName>
        <fullName evidence="10">Putative acyl-CoA dehydrogenase AidB</fullName>
        <ecNumber evidence="10">1.3.99.-</ecNumber>
    </submittedName>
</protein>